<reference evidence="1 2" key="1">
    <citation type="submission" date="2019-05" db="EMBL/GenBank/DDBJ databases">
        <title>Another draft genome of Portunus trituberculatus and its Hox gene families provides insights of decapod evolution.</title>
        <authorList>
            <person name="Jeong J.-H."/>
            <person name="Song I."/>
            <person name="Kim S."/>
            <person name="Choi T."/>
            <person name="Kim D."/>
            <person name="Ryu S."/>
            <person name="Kim W."/>
        </authorList>
    </citation>
    <scope>NUCLEOTIDE SEQUENCE [LARGE SCALE GENOMIC DNA]</scope>
    <source>
        <tissue evidence="1">Muscle</tissue>
    </source>
</reference>
<protein>
    <submittedName>
        <fullName evidence="1">Uncharacterized protein</fullName>
    </submittedName>
</protein>
<proteinExistence type="predicted"/>
<dbReference type="AlphaFoldDB" id="A0A5B7IZF6"/>
<accession>A0A5B7IZF6</accession>
<gene>
    <name evidence="1" type="ORF">E2C01_084873</name>
</gene>
<organism evidence="1 2">
    <name type="scientific">Portunus trituberculatus</name>
    <name type="common">Swimming crab</name>
    <name type="synonym">Neptunus trituberculatus</name>
    <dbReference type="NCBI Taxonomy" id="210409"/>
    <lineage>
        <taxon>Eukaryota</taxon>
        <taxon>Metazoa</taxon>
        <taxon>Ecdysozoa</taxon>
        <taxon>Arthropoda</taxon>
        <taxon>Crustacea</taxon>
        <taxon>Multicrustacea</taxon>
        <taxon>Malacostraca</taxon>
        <taxon>Eumalacostraca</taxon>
        <taxon>Eucarida</taxon>
        <taxon>Decapoda</taxon>
        <taxon>Pleocyemata</taxon>
        <taxon>Brachyura</taxon>
        <taxon>Eubrachyura</taxon>
        <taxon>Portunoidea</taxon>
        <taxon>Portunidae</taxon>
        <taxon>Portuninae</taxon>
        <taxon>Portunus</taxon>
    </lineage>
</organism>
<keyword evidence="2" id="KW-1185">Reference proteome</keyword>
<evidence type="ECO:0000313" key="1">
    <source>
        <dbReference type="EMBL" id="MPC89910.1"/>
    </source>
</evidence>
<name>A0A5B7IZF6_PORTR</name>
<comment type="caution">
    <text evidence="1">The sequence shown here is derived from an EMBL/GenBank/DDBJ whole genome shotgun (WGS) entry which is preliminary data.</text>
</comment>
<sequence length="64" mass="7715">MGPRESNFRTVAGFRRLTWRGHETVTWKVYETVTWKSKRRCVHWLRPGARLDIRKTKIWLNTSG</sequence>
<evidence type="ECO:0000313" key="2">
    <source>
        <dbReference type="Proteomes" id="UP000324222"/>
    </source>
</evidence>
<dbReference type="EMBL" id="VSRR010082580">
    <property type="protein sequence ID" value="MPC89910.1"/>
    <property type="molecule type" value="Genomic_DNA"/>
</dbReference>
<dbReference type="Proteomes" id="UP000324222">
    <property type="component" value="Unassembled WGS sequence"/>
</dbReference>